<feature type="transmembrane region" description="Helical" evidence="6">
    <location>
        <begin position="55"/>
        <end position="74"/>
    </location>
</feature>
<evidence type="ECO:0000256" key="1">
    <source>
        <dbReference type="ARBA" id="ARBA00004141"/>
    </source>
</evidence>
<evidence type="ECO:0000313" key="7">
    <source>
        <dbReference type="EMBL" id="KAE9972353.1"/>
    </source>
</evidence>
<dbReference type="PANTHER" id="PTHR43791">
    <property type="entry name" value="PERMEASE-RELATED"/>
    <property type="match status" value="1"/>
</dbReference>
<dbReference type="GO" id="GO:0022857">
    <property type="term" value="F:transmembrane transporter activity"/>
    <property type="evidence" value="ECO:0007669"/>
    <property type="project" value="TreeGrafter"/>
</dbReference>
<feature type="transmembrane region" description="Helical" evidence="6">
    <location>
        <begin position="26"/>
        <end position="43"/>
    </location>
</feature>
<feature type="transmembrane region" description="Helical" evidence="6">
    <location>
        <begin position="165"/>
        <end position="182"/>
    </location>
</feature>
<protein>
    <recommendedName>
        <fullName evidence="9">MFS general substrate transporter</fullName>
    </recommendedName>
</protein>
<name>A0A8H3YUF4_VENIN</name>
<proteinExistence type="predicted"/>
<feature type="transmembrane region" description="Helical" evidence="6">
    <location>
        <begin position="228"/>
        <end position="248"/>
    </location>
</feature>
<dbReference type="GO" id="GO:0016020">
    <property type="term" value="C:membrane"/>
    <property type="evidence" value="ECO:0007669"/>
    <property type="project" value="UniProtKB-SubCell"/>
</dbReference>
<dbReference type="AlphaFoldDB" id="A0A8H3YUF4"/>
<keyword evidence="2" id="KW-0813">Transport</keyword>
<dbReference type="InterPro" id="IPR036259">
    <property type="entry name" value="MFS_trans_sf"/>
</dbReference>
<dbReference type="PANTHER" id="PTHR43791:SF53">
    <property type="entry name" value="MAJOR FACILITATOR SUPERFAMILY (MFS) PROFILE DOMAIN-CONTAINING PROTEIN"/>
    <property type="match status" value="1"/>
</dbReference>
<comment type="subcellular location">
    <subcellularLocation>
        <location evidence="1">Membrane</location>
        <topology evidence="1">Multi-pass membrane protein</topology>
    </subcellularLocation>
</comment>
<dbReference type="SUPFAM" id="SSF103473">
    <property type="entry name" value="MFS general substrate transporter"/>
    <property type="match status" value="2"/>
</dbReference>
<feature type="transmembrane region" description="Helical" evidence="6">
    <location>
        <begin position="194"/>
        <end position="216"/>
    </location>
</feature>
<dbReference type="FunFam" id="1.20.1250.20:FF:000013">
    <property type="entry name" value="MFS general substrate transporter"/>
    <property type="match status" value="1"/>
</dbReference>
<evidence type="ECO:0000256" key="6">
    <source>
        <dbReference type="SAM" id="Phobius"/>
    </source>
</evidence>
<evidence type="ECO:0000256" key="2">
    <source>
        <dbReference type="ARBA" id="ARBA00022448"/>
    </source>
</evidence>
<evidence type="ECO:0000256" key="3">
    <source>
        <dbReference type="ARBA" id="ARBA00022692"/>
    </source>
</evidence>
<organism evidence="7 8">
    <name type="scientific">Venturia inaequalis</name>
    <name type="common">Apple scab fungus</name>
    <dbReference type="NCBI Taxonomy" id="5025"/>
    <lineage>
        <taxon>Eukaryota</taxon>
        <taxon>Fungi</taxon>
        <taxon>Dikarya</taxon>
        <taxon>Ascomycota</taxon>
        <taxon>Pezizomycotina</taxon>
        <taxon>Dothideomycetes</taxon>
        <taxon>Pleosporomycetidae</taxon>
        <taxon>Venturiales</taxon>
        <taxon>Venturiaceae</taxon>
        <taxon>Venturia</taxon>
    </lineage>
</organism>
<reference evidence="7 8" key="1">
    <citation type="submission" date="2019-11" db="EMBL/GenBank/DDBJ databases">
        <title>Venturia inaequalis Genome Resource.</title>
        <authorList>
            <person name="Lichtner F.J."/>
        </authorList>
    </citation>
    <scope>NUCLEOTIDE SEQUENCE [LARGE SCALE GENOMIC DNA]</scope>
    <source>
        <strain evidence="7">Bline_iso_100314</strain>
    </source>
</reference>
<evidence type="ECO:0000256" key="4">
    <source>
        <dbReference type="ARBA" id="ARBA00022989"/>
    </source>
</evidence>
<dbReference type="Gene3D" id="1.20.1250.20">
    <property type="entry name" value="MFS general substrate transporter like domains"/>
    <property type="match status" value="2"/>
</dbReference>
<gene>
    <name evidence="7" type="ORF">BLS_004063</name>
</gene>
<sequence length="319" mass="34847">MIDRANIGNARIQGLTKDLKLTGFKFNWSLTVFYITYMCVEIPSNMLLKYVGPKFWIPFLVASFGAVSLGTAFVKSFDGLLDSNEKVTLKHIRMAIFNVHTTICTLGFLSVNVSVQSISLFMPTILNDMGYTAIQAQLHSVPPYVTACALSIAVAFVSDRTKRRGVYLAGFAMLSMIGFALLRSHSIKSVGVKYFAIFLVATGAFPGGPGFLSWAINNSAGPAVRAIASAYVVSVGTIGAVVATWTYLEKDKKSGYITGHTINLGAQICVALLAISGILYCQRENKIREAGGRDQRLEGLSEREVVELGYRHPEFRYIP</sequence>
<feature type="transmembrane region" description="Helical" evidence="6">
    <location>
        <begin position="260"/>
        <end position="281"/>
    </location>
</feature>
<feature type="transmembrane region" description="Helical" evidence="6">
    <location>
        <begin position="141"/>
        <end position="158"/>
    </location>
</feature>
<feature type="transmembrane region" description="Helical" evidence="6">
    <location>
        <begin position="95"/>
        <end position="121"/>
    </location>
</feature>
<keyword evidence="3 6" id="KW-0812">Transmembrane</keyword>
<dbReference type="Proteomes" id="UP000433883">
    <property type="component" value="Unassembled WGS sequence"/>
</dbReference>
<dbReference type="EMBL" id="WNWQ01000265">
    <property type="protein sequence ID" value="KAE9972353.1"/>
    <property type="molecule type" value="Genomic_DNA"/>
</dbReference>
<comment type="caution">
    <text evidence="7">The sequence shown here is derived from an EMBL/GenBank/DDBJ whole genome shotgun (WGS) entry which is preliminary data.</text>
</comment>
<keyword evidence="5 6" id="KW-0472">Membrane</keyword>
<evidence type="ECO:0008006" key="9">
    <source>
        <dbReference type="Google" id="ProtNLM"/>
    </source>
</evidence>
<accession>A0A8H3YUF4</accession>
<keyword evidence="4 6" id="KW-1133">Transmembrane helix</keyword>
<evidence type="ECO:0000256" key="5">
    <source>
        <dbReference type="ARBA" id="ARBA00023136"/>
    </source>
</evidence>
<evidence type="ECO:0000313" key="8">
    <source>
        <dbReference type="Proteomes" id="UP000433883"/>
    </source>
</evidence>